<dbReference type="AlphaFoldDB" id="A0A2A4SRM7"/>
<reference evidence="16" key="1">
    <citation type="submission" date="2017-08" db="EMBL/GenBank/DDBJ databases">
        <title>A dynamic microbial community with high functional redundancy inhabits the cold, oxic subseafloor aquifer.</title>
        <authorList>
            <person name="Tully B.J."/>
            <person name="Wheat C.G."/>
            <person name="Glazer B.T."/>
            <person name="Huber J.A."/>
        </authorList>
    </citation>
    <scope>NUCLEOTIDE SEQUENCE [LARGE SCALE GENOMIC DNA]</scope>
</reference>
<dbReference type="EC" id="1.6.1.1" evidence="4"/>
<dbReference type="Gene3D" id="3.30.390.30">
    <property type="match status" value="1"/>
</dbReference>
<feature type="binding site" evidence="12">
    <location>
        <begin position="184"/>
        <end position="191"/>
    </location>
    <ligand>
        <name>NAD(+)</name>
        <dbReference type="ChEBI" id="CHEBI:57540"/>
    </ligand>
</feature>
<feature type="domain" description="FAD/NAD(P)-binding" evidence="14">
    <location>
        <begin position="6"/>
        <end position="327"/>
    </location>
</feature>
<keyword evidence="7 12" id="KW-0274">FAD</keyword>
<comment type="cofactor">
    <cofactor evidence="12">
        <name>FAD</name>
        <dbReference type="ChEBI" id="CHEBI:57692"/>
    </cofactor>
    <text evidence="12">Binds 1 FAD per subunit.</text>
</comment>
<name>A0A2A4SRM7_9DELT</name>
<sequence>MKSLQFDIVVIGAGPAGEKAALEAARLGASVAVIEKGGRPGGASVISGTLPSKSLWETVRYVDSISNKEISGFDINLNRKVSIKQLMHRSKVVMEKRVDDILRNYQQAGVHYIHGEAKFLDTKRLVVEAADTGQAVEVEAEKIIIAVGTRPYHPPDVGFDGKYVLDSDTILNLDEIPKDIAIYGGGVIGCEYASIFSKLGTRVYLIDPRGTLLDFIDHELSLSLAYFMQSEGVVLRLGEQYESIQLRNGKVQIKLNSGRMINASRLLYANGRQGTADLLDLEKCGLTMNSRNQLDVNHNYQTAVPNIYSVGDIIGFPSLVSVSNEEGRMAARHAIQGKEMTRVGGEMPTGIYTLPEIAGIGPTEKQLMEDKVCFEVGVCQFRDLARGLIMGEKGGMLKLLFHCETHELLGVHILGSGATELIHIGQAVMHFKGKIEYFLDAVFNFPTLSSAYKVAARDGLSRLA</sequence>
<dbReference type="GO" id="GO:0005829">
    <property type="term" value="C:cytosol"/>
    <property type="evidence" value="ECO:0007669"/>
    <property type="project" value="TreeGrafter"/>
</dbReference>
<feature type="binding site" evidence="12">
    <location>
        <position position="271"/>
    </location>
    <ligand>
        <name>NAD(+)</name>
        <dbReference type="ChEBI" id="CHEBI:57540"/>
    </ligand>
</feature>
<dbReference type="GO" id="GO:0004148">
    <property type="term" value="F:dihydrolipoyl dehydrogenase (NADH) activity"/>
    <property type="evidence" value="ECO:0007669"/>
    <property type="project" value="TreeGrafter"/>
</dbReference>
<keyword evidence="10 12" id="KW-0520">NAD</keyword>
<dbReference type="SUPFAM" id="SSF51905">
    <property type="entry name" value="FAD/NAD(P)-binding domain"/>
    <property type="match status" value="1"/>
</dbReference>
<dbReference type="SUPFAM" id="SSF55424">
    <property type="entry name" value="FAD/NAD-linked reductases, dimerisation (C-terminal) domain"/>
    <property type="match status" value="1"/>
</dbReference>
<evidence type="ECO:0000256" key="2">
    <source>
        <dbReference type="ARBA" id="ARBA00004496"/>
    </source>
</evidence>
<dbReference type="PANTHER" id="PTHR22912:SF93">
    <property type="entry name" value="SOLUBLE PYRIDINE NUCLEOTIDE TRANSHYDROGENASE"/>
    <property type="match status" value="1"/>
</dbReference>
<evidence type="ECO:0000256" key="4">
    <source>
        <dbReference type="ARBA" id="ARBA00012772"/>
    </source>
</evidence>
<dbReference type="EMBL" id="NVSR01000134">
    <property type="protein sequence ID" value="PCI23898.1"/>
    <property type="molecule type" value="Genomic_DNA"/>
</dbReference>
<comment type="function">
    <text evidence="1">Conversion of NADPH, generated by peripheral catabolic pathways, to NADH, which can enter the respiratory chain for energy generation.</text>
</comment>
<dbReference type="InterPro" id="IPR023753">
    <property type="entry name" value="FAD/NAD-binding_dom"/>
</dbReference>
<dbReference type="InterPro" id="IPR036188">
    <property type="entry name" value="FAD/NAD-bd_sf"/>
</dbReference>
<evidence type="ECO:0000259" key="13">
    <source>
        <dbReference type="Pfam" id="PF02852"/>
    </source>
</evidence>
<dbReference type="PIRSF" id="PIRSF000350">
    <property type="entry name" value="Mercury_reductase_MerA"/>
    <property type="match status" value="1"/>
</dbReference>
<proteinExistence type="inferred from homology"/>
<dbReference type="InterPro" id="IPR008143">
    <property type="entry name" value="Ala_DH/PNT_CS2"/>
</dbReference>
<evidence type="ECO:0000256" key="10">
    <source>
        <dbReference type="ARBA" id="ARBA00023027"/>
    </source>
</evidence>
<dbReference type="GO" id="GO:0050660">
    <property type="term" value="F:flavin adenine dinucleotide binding"/>
    <property type="evidence" value="ECO:0007669"/>
    <property type="project" value="TreeGrafter"/>
</dbReference>
<evidence type="ECO:0000313" key="15">
    <source>
        <dbReference type="EMBL" id="PCI23898.1"/>
    </source>
</evidence>
<comment type="caution">
    <text evidence="15">The sequence shown here is derived from an EMBL/GenBank/DDBJ whole genome shotgun (WGS) entry which is preliminary data.</text>
</comment>
<evidence type="ECO:0000256" key="12">
    <source>
        <dbReference type="PIRSR" id="PIRSR000350-3"/>
    </source>
</evidence>
<feature type="domain" description="Pyridine nucleotide-disulphide oxidoreductase dimerisation" evidence="13">
    <location>
        <begin position="347"/>
        <end position="455"/>
    </location>
</feature>
<gene>
    <name evidence="15" type="ORF">COB67_12315</name>
</gene>
<dbReference type="Gene3D" id="3.50.50.60">
    <property type="entry name" value="FAD/NAD(P)-binding domain"/>
    <property type="match status" value="2"/>
</dbReference>
<evidence type="ECO:0000256" key="11">
    <source>
        <dbReference type="ARBA" id="ARBA00031183"/>
    </source>
</evidence>
<evidence type="ECO:0000256" key="5">
    <source>
        <dbReference type="ARBA" id="ARBA00022490"/>
    </source>
</evidence>
<dbReference type="Proteomes" id="UP000218113">
    <property type="component" value="Unassembled WGS sequence"/>
</dbReference>
<dbReference type="PRINTS" id="PR00411">
    <property type="entry name" value="PNDRDTASEI"/>
</dbReference>
<evidence type="ECO:0000256" key="9">
    <source>
        <dbReference type="ARBA" id="ARBA00023002"/>
    </source>
</evidence>
<keyword evidence="8" id="KW-0521">NADP</keyword>
<dbReference type="Pfam" id="PF07992">
    <property type="entry name" value="Pyr_redox_2"/>
    <property type="match status" value="1"/>
</dbReference>
<feature type="binding site" evidence="12">
    <location>
        <position position="312"/>
    </location>
    <ligand>
        <name>FAD</name>
        <dbReference type="ChEBI" id="CHEBI:57692"/>
    </ligand>
</feature>
<dbReference type="GO" id="GO:0003957">
    <property type="term" value="F:NAD(P)+ transhydrogenase (Si-specific) activity"/>
    <property type="evidence" value="ECO:0007669"/>
    <property type="project" value="UniProtKB-EC"/>
</dbReference>
<evidence type="ECO:0000256" key="1">
    <source>
        <dbReference type="ARBA" id="ARBA00002842"/>
    </source>
</evidence>
<dbReference type="InterPro" id="IPR004099">
    <property type="entry name" value="Pyr_nucl-diS_OxRdtase_dimer"/>
</dbReference>
<dbReference type="GO" id="GO:0006103">
    <property type="term" value="P:2-oxoglutarate metabolic process"/>
    <property type="evidence" value="ECO:0007669"/>
    <property type="project" value="TreeGrafter"/>
</dbReference>
<organism evidence="15 16">
    <name type="scientific">SAR324 cluster bacterium</name>
    <dbReference type="NCBI Taxonomy" id="2024889"/>
    <lineage>
        <taxon>Bacteria</taxon>
        <taxon>Deltaproteobacteria</taxon>
        <taxon>SAR324 cluster</taxon>
    </lineage>
</organism>
<dbReference type="InterPro" id="IPR016156">
    <property type="entry name" value="FAD/NAD-linked_Rdtase_dimer_sf"/>
</dbReference>
<dbReference type="PROSITE" id="PS00837">
    <property type="entry name" value="ALADH_PNT_2"/>
    <property type="match status" value="1"/>
</dbReference>
<comment type="similarity">
    <text evidence="3">Belongs to the class-I pyridine nucleotide-disulfide oxidoreductase family.</text>
</comment>
<keyword evidence="5" id="KW-0963">Cytoplasm</keyword>
<keyword evidence="12" id="KW-0547">Nucleotide-binding</keyword>
<dbReference type="InterPro" id="IPR050151">
    <property type="entry name" value="Class-I_Pyr_Nuc-Dis_Oxidored"/>
</dbReference>
<evidence type="ECO:0000256" key="7">
    <source>
        <dbReference type="ARBA" id="ARBA00022827"/>
    </source>
</evidence>
<dbReference type="PANTHER" id="PTHR22912">
    <property type="entry name" value="DISULFIDE OXIDOREDUCTASE"/>
    <property type="match status" value="1"/>
</dbReference>
<comment type="subcellular location">
    <subcellularLocation>
        <location evidence="2">Cytoplasm</location>
    </subcellularLocation>
</comment>
<dbReference type="Pfam" id="PF02852">
    <property type="entry name" value="Pyr_redox_dim"/>
    <property type="match status" value="1"/>
</dbReference>
<dbReference type="FunFam" id="3.30.390.30:FF:000001">
    <property type="entry name" value="Dihydrolipoyl dehydrogenase"/>
    <property type="match status" value="1"/>
</dbReference>
<evidence type="ECO:0000256" key="3">
    <source>
        <dbReference type="ARBA" id="ARBA00007532"/>
    </source>
</evidence>
<keyword evidence="6" id="KW-0285">Flavoprotein</keyword>
<evidence type="ECO:0000259" key="14">
    <source>
        <dbReference type="Pfam" id="PF07992"/>
    </source>
</evidence>
<evidence type="ECO:0000256" key="8">
    <source>
        <dbReference type="ARBA" id="ARBA00022857"/>
    </source>
</evidence>
<dbReference type="PRINTS" id="PR00368">
    <property type="entry name" value="FADPNR"/>
</dbReference>
<accession>A0A2A4SRM7</accession>
<keyword evidence="9" id="KW-0560">Oxidoreductase</keyword>
<evidence type="ECO:0000256" key="6">
    <source>
        <dbReference type="ARBA" id="ARBA00022630"/>
    </source>
</evidence>
<dbReference type="InterPro" id="IPR001100">
    <property type="entry name" value="Pyr_nuc-diS_OxRdtase"/>
</dbReference>
<feature type="binding site" evidence="12">
    <location>
        <position position="53"/>
    </location>
    <ligand>
        <name>FAD</name>
        <dbReference type="ChEBI" id="CHEBI:57692"/>
    </ligand>
</feature>
<evidence type="ECO:0000313" key="16">
    <source>
        <dbReference type="Proteomes" id="UP000218113"/>
    </source>
</evidence>
<dbReference type="NCBIfam" id="NF003585">
    <property type="entry name" value="PRK05249.1"/>
    <property type="match status" value="1"/>
</dbReference>
<protein>
    <recommendedName>
        <fullName evidence="4">NAD(P)(+) transhydrogenase (Si-specific)</fullName>
        <ecNumber evidence="4">1.6.1.1</ecNumber>
    </recommendedName>
    <alternativeName>
        <fullName evidence="11">NAD(P)(+) transhydrogenase [B-specific]</fullName>
    </alternativeName>
</protein>